<dbReference type="InterPro" id="IPR029056">
    <property type="entry name" value="Ribokinase-like"/>
</dbReference>
<evidence type="ECO:0000256" key="2">
    <source>
        <dbReference type="ARBA" id="ARBA00022679"/>
    </source>
</evidence>
<dbReference type="InterPro" id="IPR011611">
    <property type="entry name" value="PfkB_dom"/>
</dbReference>
<accession>A0A923HLD2</accession>
<reference evidence="5" key="1">
    <citation type="submission" date="2020-08" db="EMBL/GenBank/DDBJ databases">
        <title>Novel species isolated from subtropical streams in China.</title>
        <authorList>
            <person name="Lu H."/>
        </authorList>
    </citation>
    <scope>NUCLEOTIDE SEQUENCE</scope>
    <source>
        <strain evidence="5">LX22W</strain>
    </source>
</reference>
<dbReference type="RefSeq" id="WP_186916550.1">
    <property type="nucleotide sequence ID" value="NZ_JACOFZ010000003.1"/>
</dbReference>
<feature type="domain" description="Carbohydrate kinase PfkB" evidence="4">
    <location>
        <begin position="59"/>
        <end position="319"/>
    </location>
</feature>
<comment type="caution">
    <text evidence="5">The sequence shown here is derived from an EMBL/GenBank/DDBJ whole genome shotgun (WGS) entry which is preliminary data.</text>
</comment>
<dbReference type="PANTHER" id="PTHR43320">
    <property type="entry name" value="SUGAR KINASE"/>
    <property type="match status" value="1"/>
</dbReference>
<comment type="similarity">
    <text evidence="1">Belongs to the carbohydrate kinase PfkB family.</text>
</comment>
<proteinExistence type="inferred from homology"/>
<keyword evidence="3 5" id="KW-0418">Kinase</keyword>
<evidence type="ECO:0000313" key="6">
    <source>
        <dbReference type="Proteomes" id="UP000627446"/>
    </source>
</evidence>
<keyword evidence="6" id="KW-1185">Reference proteome</keyword>
<dbReference type="CDD" id="cd01168">
    <property type="entry name" value="adenosine_kinase"/>
    <property type="match status" value="1"/>
</dbReference>
<protein>
    <submittedName>
        <fullName evidence="5">Adenosine kinase</fullName>
    </submittedName>
</protein>
<keyword evidence="2" id="KW-0808">Transferase</keyword>
<dbReference type="GO" id="GO:0016301">
    <property type="term" value="F:kinase activity"/>
    <property type="evidence" value="ECO:0007669"/>
    <property type="project" value="UniProtKB-KW"/>
</dbReference>
<dbReference type="PANTHER" id="PTHR43320:SF3">
    <property type="entry name" value="CARBOHYDRATE KINASE PFKB DOMAIN-CONTAINING PROTEIN"/>
    <property type="match status" value="1"/>
</dbReference>
<dbReference type="InterPro" id="IPR002173">
    <property type="entry name" value="Carboh/pur_kinase_PfkB_CS"/>
</dbReference>
<dbReference type="Proteomes" id="UP000627446">
    <property type="component" value="Unassembled WGS sequence"/>
</dbReference>
<dbReference type="PROSITE" id="PS00584">
    <property type="entry name" value="PFKB_KINASES_2"/>
    <property type="match status" value="1"/>
</dbReference>
<evidence type="ECO:0000259" key="4">
    <source>
        <dbReference type="Pfam" id="PF00294"/>
    </source>
</evidence>
<dbReference type="Gene3D" id="3.30.1110.10">
    <property type="match status" value="1"/>
</dbReference>
<evidence type="ECO:0000313" key="5">
    <source>
        <dbReference type="EMBL" id="MBC3881785.1"/>
    </source>
</evidence>
<dbReference type="SUPFAM" id="SSF53613">
    <property type="entry name" value="Ribokinase-like"/>
    <property type="match status" value="1"/>
</dbReference>
<dbReference type="EMBL" id="JACOFZ010000003">
    <property type="protein sequence ID" value="MBC3881785.1"/>
    <property type="molecule type" value="Genomic_DNA"/>
</dbReference>
<evidence type="ECO:0000256" key="3">
    <source>
        <dbReference type="ARBA" id="ARBA00022777"/>
    </source>
</evidence>
<evidence type="ECO:0000256" key="1">
    <source>
        <dbReference type="ARBA" id="ARBA00010688"/>
    </source>
</evidence>
<organism evidence="5 6">
    <name type="scientific">Undibacterium nitidum</name>
    <dbReference type="NCBI Taxonomy" id="2762298"/>
    <lineage>
        <taxon>Bacteria</taxon>
        <taxon>Pseudomonadati</taxon>
        <taxon>Pseudomonadota</taxon>
        <taxon>Betaproteobacteria</taxon>
        <taxon>Burkholderiales</taxon>
        <taxon>Oxalobacteraceae</taxon>
        <taxon>Undibacterium</taxon>
    </lineage>
</organism>
<gene>
    <name evidence="5" type="ORF">H8K36_10400</name>
</gene>
<name>A0A923HLD2_9BURK</name>
<dbReference type="AlphaFoldDB" id="A0A923HLD2"/>
<dbReference type="Gene3D" id="3.40.1190.20">
    <property type="match status" value="1"/>
</dbReference>
<dbReference type="Pfam" id="PF00294">
    <property type="entry name" value="PfkB"/>
    <property type="match status" value="1"/>
</dbReference>
<dbReference type="InterPro" id="IPR052700">
    <property type="entry name" value="Carb_kinase_PfkB-like"/>
</dbReference>
<sequence>MKREFDIYGLGAALVDTEITLDDADLHRMQVEKGVMTLVDEERQHVLIEHLKEHLVASKRASGGSAANSIIGAGYFGCRNFYSCKVADDDNGRFYLNDIAAAGVMTPAHLAAAEGITGKCLVMITPDAERTMNTYLGISGSLSETEIDFEAIAKAEMVYIEGYLVTSPSGRAAAIKMREQARRVGTRVAISLSDPAMVQFFRDGLLEMIGDGVDLIFCNREEAMQFAGASTIDDACNELQKYAKTFAITCGPDGAVVFDGQKLSQVDAPTVSAIDTNGAGDMFAGAFMYGLTQGLSFEFAGRFAANAAAKVVTQYGPRLRPEQYEELKRGFF</sequence>